<evidence type="ECO:0000313" key="2">
    <source>
        <dbReference type="Proteomes" id="UP000603453"/>
    </source>
</evidence>
<proteinExistence type="predicted"/>
<dbReference type="EMBL" id="JAEPRD010000179">
    <property type="protein sequence ID" value="KAG2195138.1"/>
    <property type="molecule type" value="Genomic_DNA"/>
</dbReference>
<name>A0A8H7QM35_9FUNG</name>
<accession>A0A8H7QM35</accession>
<dbReference type="OrthoDB" id="2290346at2759"/>
<gene>
    <name evidence="1" type="ORF">INT47_007002</name>
</gene>
<dbReference type="AlphaFoldDB" id="A0A8H7QM35"/>
<dbReference type="Proteomes" id="UP000603453">
    <property type="component" value="Unassembled WGS sequence"/>
</dbReference>
<sequence length="149" mass="16888">MASCSKSWKVARSTLEVIINEFSLEDVYESVMINWISQVGLGTLVYTLLDPKKNKKFREFITNDAHYIFGLNARDDTIIKMIDKKVKQNRVYIPSAFEGTWDGGVGIGRAVDYLDFLLYIVRTIVLPLVQNNETKCALMELVEGCSIAL</sequence>
<reference evidence="1" key="1">
    <citation type="submission" date="2020-12" db="EMBL/GenBank/DDBJ databases">
        <title>Metabolic potential, ecology and presence of endohyphal bacteria is reflected in genomic diversity of Mucoromycotina.</title>
        <authorList>
            <person name="Muszewska A."/>
            <person name="Okrasinska A."/>
            <person name="Steczkiewicz K."/>
            <person name="Drgas O."/>
            <person name="Orlowska M."/>
            <person name="Perlinska-Lenart U."/>
            <person name="Aleksandrzak-Piekarczyk T."/>
            <person name="Szatraj K."/>
            <person name="Zielenkiewicz U."/>
            <person name="Pilsyk S."/>
            <person name="Malc E."/>
            <person name="Mieczkowski P."/>
            <person name="Kruszewska J.S."/>
            <person name="Biernat P."/>
            <person name="Pawlowska J."/>
        </authorList>
    </citation>
    <scope>NUCLEOTIDE SEQUENCE</scope>
    <source>
        <strain evidence="1">WA0000017839</strain>
    </source>
</reference>
<evidence type="ECO:0000313" key="1">
    <source>
        <dbReference type="EMBL" id="KAG2195138.1"/>
    </source>
</evidence>
<protein>
    <submittedName>
        <fullName evidence="1">Uncharacterized protein</fullName>
    </submittedName>
</protein>
<comment type="caution">
    <text evidence="1">The sequence shown here is derived from an EMBL/GenBank/DDBJ whole genome shotgun (WGS) entry which is preliminary data.</text>
</comment>
<keyword evidence="2" id="KW-1185">Reference proteome</keyword>
<organism evidence="1 2">
    <name type="scientific">Mucor saturninus</name>
    <dbReference type="NCBI Taxonomy" id="64648"/>
    <lineage>
        <taxon>Eukaryota</taxon>
        <taxon>Fungi</taxon>
        <taxon>Fungi incertae sedis</taxon>
        <taxon>Mucoromycota</taxon>
        <taxon>Mucoromycotina</taxon>
        <taxon>Mucoromycetes</taxon>
        <taxon>Mucorales</taxon>
        <taxon>Mucorineae</taxon>
        <taxon>Mucoraceae</taxon>
        <taxon>Mucor</taxon>
    </lineage>
</organism>